<feature type="domain" description="Beta-xylosidase C-terminal Concanavalin A-like" evidence="7">
    <location>
        <begin position="339"/>
        <end position="535"/>
    </location>
</feature>
<dbReference type="Gene3D" id="2.115.10.20">
    <property type="entry name" value="Glycosyl hydrolase domain, family 43"/>
    <property type="match status" value="1"/>
</dbReference>
<dbReference type="CDD" id="cd09000">
    <property type="entry name" value="GH43_SXA-like"/>
    <property type="match status" value="1"/>
</dbReference>
<feature type="active site" description="Proton acceptor" evidence="4">
    <location>
        <position position="15"/>
    </location>
</feature>
<evidence type="ECO:0000256" key="5">
    <source>
        <dbReference type="PIRSR" id="PIRSR606710-2"/>
    </source>
</evidence>
<dbReference type="GO" id="GO:0005975">
    <property type="term" value="P:carbohydrate metabolic process"/>
    <property type="evidence" value="ECO:0007669"/>
    <property type="project" value="InterPro"/>
</dbReference>
<evidence type="ECO:0000256" key="3">
    <source>
        <dbReference type="ARBA" id="ARBA00023295"/>
    </source>
</evidence>
<dbReference type="InterPro" id="IPR051795">
    <property type="entry name" value="Glycosyl_Hydrlase_43"/>
</dbReference>
<dbReference type="SUPFAM" id="SSF75005">
    <property type="entry name" value="Arabinanase/levansucrase/invertase"/>
    <property type="match status" value="1"/>
</dbReference>
<evidence type="ECO:0000259" key="7">
    <source>
        <dbReference type="Pfam" id="PF17851"/>
    </source>
</evidence>
<accession>A0A0J9C2S2</accession>
<gene>
    <name evidence="8" type="ORF">HMPREF9470_02830</name>
</gene>
<dbReference type="AlphaFoldDB" id="A0A0J9C2S2"/>
<organism evidence="8 9">
    <name type="scientific">[Clostridium] citroniae WAL-19142</name>
    <dbReference type="NCBI Taxonomy" id="742734"/>
    <lineage>
        <taxon>Bacteria</taxon>
        <taxon>Bacillati</taxon>
        <taxon>Bacillota</taxon>
        <taxon>Clostridia</taxon>
        <taxon>Lachnospirales</taxon>
        <taxon>Lachnospiraceae</taxon>
        <taxon>Enterocloster</taxon>
    </lineage>
</organism>
<keyword evidence="2 6" id="KW-0378">Hydrolase</keyword>
<evidence type="ECO:0000313" key="9">
    <source>
        <dbReference type="Proteomes" id="UP000037392"/>
    </source>
</evidence>
<evidence type="ECO:0000256" key="1">
    <source>
        <dbReference type="ARBA" id="ARBA00009865"/>
    </source>
</evidence>
<dbReference type="InterPro" id="IPR013320">
    <property type="entry name" value="ConA-like_dom_sf"/>
</dbReference>
<dbReference type="PANTHER" id="PTHR42812:SF12">
    <property type="entry name" value="BETA-XYLOSIDASE-RELATED"/>
    <property type="match status" value="1"/>
</dbReference>
<keyword evidence="3 6" id="KW-0326">Glycosidase</keyword>
<feature type="active site" description="Proton donor" evidence="4">
    <location>
        <position position="186"/>
    </location>
</feature>
<comment type="similarity">
    <text evidence="1 6">Belongs to the glycosyl hydrolase 43 family.</text>
</comment>
<evidence type="ECO:0000313" key="8">
    <source>
        <dbReference type="EMBL" id="KMW18726.1"/>
    </source>
</evidence>
<dbReference type="InterPro" id="IPR041542">
    <property type="entry name" value="GH43_C2"/>
</dbReference>
<dbReference type="PANTHER" id="PTHR42812">
    <property type="entry name" value="BETA-XYLOSIDASE"/>
    <property type="match status" value="1"/>
</dbReference>
<evidence type="ECO:0000256" key="2">
    <source>
        <dbReference type="ARBA" id="ARBA00022801"/>
    </source>
</evidence>
<name>A0A0J9C2S2_9FIRM</name>
<reference evidence="8 9" key="1">
    <citation type="submission" date="2011-04" db="EMBL/GenBank/DDBJ databases">
        <title>The Genome Sequence of Clostridium citroniae WAL-19142.</title>
        <authorList>
            <consortium name="The Broad Institute Genome Sequencing Platform"/>
            <person name="Earl A."/>
            <person name="Ward D."/>
            <person name="Feldgarden M."/>
            <person name="Gevers D."/>
            <person name="Warren Y.A."/>
            <person name="Tyrrell K.L."/>
            <person name="Citron D.M."/>
            <person name="Goldstein E.J."/>
            <person name="Daigneault M."/>
            <person name="Allen-Vercoe E."/>
            <person name="Young S.K."/>
            <person name="Zeng Q."/>
            <person name="Gargeya S."/>
            <person name="Fitzgerald M."/>
            <person name="Haas B."/>
            <person name="Abouelleil A."/>
            <person name="Alvarado L."/>
            <person name="Arachchi H.M."/>
            <person name="Berlin A."/>
            <person name="Brown A."/>
            <person name="Chapman S.B."/>
            <person name="Chen Z."/>
            <person name="Dunbar C."/>
            <person name="Freedman E."/>
            <person name="Gearin G."/>
            <person name="Gellesch M."/>
            <person name="Goldberg J."/>
            <person name="Griggs A."/>
            <person name="Gujja S."/>
            <person name="Heilman E.R."/>
            <person name="Heiman D."/>
            <person name="Howarth C."/>
            <person name="Larson L."/>
            <person name="Lui A."/>
            <person name="MacDonald P.J."/>
            <person name="Mehta T."/>
            <person name="Montmayeur A."/>
            <person name="Murphy C."/>
            <person name="Neiman D."/>
            <person name="Pearson M."/>
            <person name="Priest M."/>
            <person name="Roberts A."/>
            <person name="Saif S."/>
            <person name="Shea T."/>
            <person name="Shenoy N."/>
            <person name="Sisk P."/>
            <person name="Stolte C."/>
            <person name="Sykes S."/>
            <person name="White J."/>
            <person name="Yandava C."/>
            <person name="Wortman J."/>
            <person name="Nusbaum C."/>
            <person name="Birren B."/>
        </authorList>
    </citation>
    <scope>NUCLEOTIDE SEQUENCE [LARGE SCALE GENOMIC DNA]</scope>
    <source>
        <strain evidence="8 9">WAL-19142</strain>
    </source>
</reference>
<dbReference type="GO" id="GO:0004553">
    <property type="term" value="F:hydrolase activity, hydrolyzing O-glycosyl compounds"/>
    <property type="evidence" value="ECO:0007669"/>
    <property type="project" value="InterPro"/>
</dbReference>
<dbReference type="InterPro" id="IPR023296">
    <property type="entry name" value="Glyco_hydro_beta-prop_sf"/>
</dbReference>
<dbReference type="Pfam" id="PF04616">
    <property type="entry name" value="Glyco_hydro_43"/>
    <property type="match status" value="1"/>
</dbReference>
<dbReference type="InterPro" id="IPR006710">
    <property type="entry name" value="Glyco_hydro_43"/>
</dbReference>
<evidence type="ECO:0000256" key="6">
    <source>
        <dbReference type="RuleBase" id="RU361187"/>
    </source>
</evidence>
<feature type="site" description="Important for catalytic activity, responsible for pKa modulation of the active site Glu and correct orientation of both the proton donor and substrate" evidence="5">
    <location>
        <position position="128"/>
    </location>
</feature>
<dbReference type="OrthoDB" id="9801455at2"/>
<dbReference type="GeneID" id="93163321"/>
<evidence type="ECO:0000256" key="4">
    <source>
        <dbReference type="PIRSR" id="PIRSR606710-1"/>
    </source>
</evidence>
<protein>
    <recommendedName>
        <fullName evidence="7">Beta-xylosidase C-terminal Concanavalin A-like domain-containing protein</fullName>
    </recommendedName>
</protein>
<dbReference type="PATRIC" id="fig|742734.4.peg.3032"/>
<comment type="caution">
    <text evidence="8">The sequence shown here is derived from an EMBL/GenBank/DDBJ whole genome shotgun (WGS) entry which is preliminary data.</text>
</comment>
<dbReference type="Gene3D" id="2.60.120.200">
    <property type="match status" value="1"/>
</dbReference>
<dbReference type="SUPFAM" id="SSF49899">
    <property type="entry name" value="Concanavalin A-like lectins/glucanases"/>
    <property type="match status" value="1"/>
</dbReference>
<dbReference type="Proteomes" id="UP000037392">
    <property type="component" value="Unassembled WGS sequence"/>
</dbReference>
<proteinExistence type="inferred from homology"/>
<dbReference type="RefSeq" id="WP_007865373.1">
    <property type="nucleotide sequence ID" value="NZ_KQ235878.1"/>
</dbReference>
<sequence>MAQIQNPILKGFNPDPSIVRVGEEYYIAVSTFEWFPGITVYRSRNLRDWEFAAAPLNDDQKLDLRGIDTACGIWAPNLTYDNGRFYLIYTIVYTNRSRFKDTHNFLVTAEHIEGPWSDPVFLNCSGFDPSLFHDGDRKWLVNMTIDHRMDRARFSGVDIQEYDEMGNCLKGPVYRIFRGSPIGKTEGPNMMKRGGYYYLICAEGGTEFGHCVTVARSRNITGPYEVDPQNPMLTSKADDDYPIQRAGHGQLVQTADGSWYMAHLCSRPVDGCSILGRETALQNIRWTEDGWFCLAGGGRLPFGEAKMDAELELLTKAENASDKVEKQGTVLCASGNMAEDFNSPSLPWQFLTLRESAAHCGLDLNSRPGWLRIHGGNSLSSKYRQAFTARRQQAFSYDAVTKVDFCPGDYHHMAGLVCYYNYDNYFYLKITRDEELGRCIQITSVINREVEDSPCVSVPDKGDLYLKAKVRRGELTFFYSTDGENYEAAGNVLDMHGLSDERVNGNGFAGAMVGIGCQDLQGNGVWADFDWFLYEEI</sequence>
<dbReference type="Pfam" id="PF17851">
    <property type="entry name" value="GH43_C2"/>
    <property type="match status" value="1"/>
</dbReference>
<dbReference type="EMBL" id="ADLK01000022">
    <property type="protein sequence ID" value="KMW18726.1"/>
    <property type="molecule type" value="Genomic_DNA"/>
</dbReference>